<reference evidence="2 3" key="1">
    <citation type="submission" date="2017-09" db="EMBL/GenBank/DDBJ databases">
        <title>Whole genomes of Flavobacteriaceae.</title>
        <authorList>
            <person name="Stine C."/>
            <person name="Li C."/>
            <person name="Tadesse D."/>
        </authorList>
    </citation>
    <scope>NUCLEOTIDE SEQUENCE [LARGE SCALE GENOMIC DNA]</scope>
    <source>
        <strain evidence="2 3">ATCC 35036</strain>
    </source>
</reference>
<dbReference type="Gene3D" id="2.40.160.20">
    <property type="match status" value="1"/>
</dbReference>
<dbReference type="SUPFAM" id="SSF56925">
    <property type="entry name" value="OMPA-like"/>
    <property type="match status" value="1"/>
</dbReference>
<proteinExistence type="predicted"/>
<dbReference type="AlphaFoldDB" id="A0A2H3KQ59"/>
<evidence type="ECO:0000313" key="3">
    <source>
        <dbReference type="Proteomes" id="UP000220828"/>
    </source>
</evidence>
<dbReference type="Proteomes" id="UP000220828">
    <property type="component" value="Unassembled WGS sequence"/>
</dbReference>
<dbReference type="EMBL" id="PCMW01000055">
    <property type="protein sequence ID" value="PDS23691.1"/>
    <property type="molecule type" value="Genomic_DNA"/>
</dbReference>
<dbReference type="OrthoDB" id="654178at2"/>
<name>A0A2H3KQ59_9FLAO</name>
<evidence type="ECO:0000259" key="1">
    <source>
        <dbReference type="Pfam" id="PF19573"/>
    </source>
</evidence>
<comment type="caution">
    <text evidence="2">The sequence shown here is derived from an EMBL/GenBank/DDBJ whole genome shotgun (WGS) entry which is preliminary data.</text>
</comment>
<feature type="domain" description="DUF6089" evidence="1">
    <location>
        <begin position="4"/>
        <end position="226"/>
    </location>
</feature>
<gene>
    <name evidence="2" type="ORF">B0A77_09925</name>
</gene>
<evidence type="ECO:0000313" key="2">
    <source>
        <dbReference type="EMBL" id="PDS23691.1"/>
    </source>
</evidence>
<protein>
    <recommendedName>
        <fullName evidence="1">DUF6089 domain-containing protein</fullName>
    </recommendedName>
</protein>
<sequence>MNKIYILITLFSLNWMQAQTHEIGIFAGGSNYMGDIGPTDFVAPNKLAYGFIYKWNKSPRHSYRFSYTQSTINASDLDSGVPSRYLRGLSFSNNLKEFSVGLEFNFFDFDLHQTGWKTTPYVYSGINYLIYDEQFFLNKELKFDYTSSNFSVPMVVGVKTNLTNHLILGLEVGVRYAFTDNLDGTKPKNVNLKSLRFGNTQSNDWYAFSGFTLTYTFGRKPCYCNN</sequence>
<dbReference type="InterPro" id="IPR011250">
    <property type="entry name" value="OMP/PagP_B-barrel"/>
</dbReference>
<dbReference type="InterPro" id="IPR045743">
    <property type="entry name" value="DUF6089"/>
</dbReference>
<accession>A0A2H3KQ59</accession>
<dbReference type="RefSeq" id="WP_097554337.1">
    <property type="nucleotide sequence ID" value="NZ_PCMW01000055.1"/>
</dbReference>
<organism evidence="2 3">
    <name type="scientific">Flavobacterium branchiophilum</name>
    <dbReference type="NCBI Taxonomy" id="55197"/>
    <lineage>
        <taxon>Bacteria</taxon>
        <taxon>Pseudomonadati</taxon>
        <taxon>Bacteroidota</taxon>
        <taxon>Flavobacteriia</taxon>
        <taxon>Flavobacteriales</taxon>
        <taxon>Flavobacteriaceae</taxon>
        <taxon>Flavobacterium</taxon>
    </lineage>
</organism>
<dbReference type="Pfam" id="PF19573">
    <property type="entry name" value="DUF6089"/>
    <property type="match status" value="1"/>
</dbReference>